<dbReference type="Gene3D" id="3.30.365.10">
    <property type="entry name" value="Aldehyde oxidase/xanthine dehydrogenase, molybdopterin binding domain"/>
    <property type="match status" value="5"/>
</dbReference>
<dbReference type="GO" id="GO:0005506">
    <property type="term" value="F:iron ion binding"/>
    <property type="evidence" value="ECO:0007669"/>
    <property type="project" value="InterPro"/>
</dbReference>
<proteinExistence type="predicted"/>
<evidence type="ECO:0000259" key="3">
    <source>
        <dbReference type="SMART" id="SM01008"/>
    </source>
</evidence>
<dbReference type="SUPFAM" id="SSF54665">
    <property type="entry name" value="CO dehydrogenase molybdoprotein N-domain-like"/>
    <property type="match status" value="1"/>
</dbReference>
<dbReference type="AlphaFoldDB" id="A0A846W0U1"/>
<dbReference type="GO" id="GO:0016491">
    <property type="term" value="F:oxidoreductase activity"/>
    <property type="evidence" value="ECO:0007669"/>
    <property type="project" value="UniProtKB-KW"/>
</dbReference>
<dbReference type="Pfam" id="PF02738">
    <property type="entry name" value="MoCoBD_1"/>
    <property type="match status" value="1"/>
</dbReference>
<dbReference type="Gene3D" id="3.90.1170.50">
    <property type="entry name" value="Aldehyde oxidase/xanthine dehydrogenase, a/b hammerhead"/>
    <property type="match status" value="1"/>
</dbReference>
<keyword evidence="1" id="KW-0500">Molybdenum</keyword>
<keyword evidence="2" id="KW-0560">Oxidoreductase</keyword>
<organism evidence="4 5">
    <name type="scientific">Nocardia coubleae</name>
    <dbReference type="NCBI Taxonomy" id="356147"/>
    <lineage>
        <taxon>Bacteria</taxon>
        <taxon>Bacillati</taxon>
        <taxon>Actinomycetota</taxon>
        <taxon>Actinomycetes</taxon>
        <taxon>Mycobacteriales</taxon>
        <taxon>Nocardiaceae</taxon>
        <taxon>Nocardia</taxon>
    </lineage>
</organism>
<dbReference type="RefSeq" id="WP_067639199.1">
    <property type="nucleotide sequence ID" value="NZ_JAAXOM010000001.1"/>
</dbReference>
<dbReference type="SMART" id="SM01008">
    <property type="entry name" value="Ald_Xan_dh_C"/>
    <property type="match status" value="1"/>
</dbReference>
<evidence type="ECO:0000313" key="5">
    <source>
        <dbReference type="Proteomes" id="UP000572007"/>
    </source>
</evidence>
<dbReference type="InterPro" id="IPR037165">
    <property type="entry name" value="AldOxase/xan_DH_Mopterin-bd_sf"/>
</dbReference>
<evidence type="ECO:0000313" key="4">
    <source>
        <dbReference type="EMBL" id="NKX86752.1"/>
    </source>
</evidence>
<protein>
    <submittedName>
        <fullName evidence="4">Xanthine dehydrogenase family protein molybdopterin-binding subunit</fullName>
    </submittedName>
</protein>
<dbReference type="Pfam" id="PF01315">
    <property type="entry name" value="Ald_Xan_dh_C"/>
    <property type="match status" value="1"/>
</dbReference>
<dbReference type="InterPro" id="IPR016208">
    <property type="entry name" value="Ald_Oxase/xanthine_DH-like"/>
</dbReference>
<evidence type="ECO:0000256" key="2">
    <source>
        <dbReference type="ARBA" id="ARBA00023002"/>
    </source>
</evidence>
<dbReference type="InterPro" id="IPR008274">
    <property type="entry name" value="AldOxase/xan_DH_MoCoBD1"/>
</dbReference>
<dbReference type="PANTHER" id="PTHR11908:SF132">
    <property type="entry name" value="ALDEHYDE OXIDASE 1-RELATED"/>
    <property type="match status" value="1"/>
</dbReference>
<name>A0A846W0U1_9NOCA</name>
<evidence type="ECO:0000256" key="1">
    <source>
        <dbReference type="ARBA" id="ARBA00022505"/>
    </source>
</evidence>
<dbReference type="Pfam" id="PF20256">
    <property type="entry name" value="MoCoBD_2"/>
    <property type="match status" value="2"/>
</dbReference>
<dbReference type="InterPro" id="IPR000674">
    <property type="entry name" value="Ald_Oxase/Xan_DH_a/b"/>
</dbReference>
<keyword evidence="5" id="KW-1185">Reference proteome</keyword>
<dbReference type="EMBL" id="JAAXOM010000001">
    <property type="protein sequence ID" value="NKX86752.1"/>
    <property type="molecule type" value="Genomic_DNA"/>
</dbReference>
<dbReference type="InterPro" id="IPR046867">
    <property type="entry name" value="AldOxase/xan_DH_MoCoBD2"/>
</dbReference>
<dbReference type="SUPFAM" id="SSF56003">
    <property type="entry name" value="Molybdenum cofactor-binding domain"/>
    <property type="match status" value="1"/>
</dbReference>
<gene>
    <name evidence="4" type="ORF">HGA10_05415</name>
</gene>
<feature type="domain" description="Aldehyde oxidase/xanthine dehydrogenase a/b hammerhead" evidence="3">
    <location>
        <begin position="19"/>
        <end position="123"/>
    </location>
</feature>
<accession>A0A846W0U1</accession>
<reference evidence="4 5" key="1">
    <citation type="submission" date="2020-04" db="EMBL/GenBank/DDBJ databases">
        <title>MicrobeNet Type strains.</title>
        <authorList>
            <person name="Nicholson A.C."/>
        </authorList>
    </citation>
    <scope>NUCLEOTIDE SEQUENCE [LARGE SCALE GENOMIC DNA]</scope>
    <source>
        <strain evidence="4 5">DSM 44960</strain>
    </source>
</reference>
<dbReference type="Proteomes" id="UP000572007">
    <property type="component" value="Unassembled WGS sequence"/>
</dbReference>
<dbReference type="PANTHER" id="PTHR11908">
    <property type="entry name" value="XANTHINE DEHYDROGENASE"/>
    <property type="match status" value="1"/>
</dbReference>
<dbReference type="InterPro" id="IPR036856">
    <property type="entry name" value="Ald_Oxase/Xan_DH_a/b_sf"/>
</dbReference>
<comment type="caution">
    <text evidence="4">The sequence shown here is derived from an EMBL/GenBank/DDBJ whole genome shotgun (WGS) entry which is preliminary data.</text>
</comment>
<sequence length="690" mass="73680">MTPAIGSSPTRVDGPAKLRGRAPYAMEHPLLDALHAFPIQATIARGRIGAIDTREAETMDGVVAVLTHLNAPRLAADDDNELFILQNDEVAFRGQLIGVVVATSPEVAREAAARVRVSYDEIPADVVFDADRDDLYAPEDVSGGFATDTTIGDVEKALDLAPVTVDQTYTTAMVHNNPMEPHATIAHWTEDGLVLYDSTQGPHVVRSTLAPLFGLEPEQVHVIAPYVGGGFGSKGEPHANIVLAAMAARFTGGKPLKLALTRQQLFSLAGYRTPSVQRIRLGAHHDGTLTALSHDVVQQVSKVKEFAEQTTIVSRVMYASGTRATTHRFAALDVPVSSWMRAPGHCPGMYAAETAMDELAVELGMDPIALRIHNEPEVDPESGRPFSSRGLVECLRTGARRFGWADRDPEPRSRRDGRWLVGSGVAAATYPADVNPGNSARVRFTGGRYEVAIDAMDIGTGTWTTLGQIAADALGVTGDRIDLRIGDSRLPAGTVAGGSSGMASWGSAVVAAAEDFRRRYGDDPADGAETTVETSKDPARENFSTHAFGAHFVEVRVDTDTAEIRVPRVVSVFGAGRIINPRTARSQFIGGITMGIGMALHEESVFDTRFGEVVNHDLAGYHVPVNADIGEIDVSWIDEHDPHVNPMGAKGIGEIGIVGSAAAVGNAIYHATGVRVRHVPIHLEDLLDAV</sequence>